<evidence type="ECO:0000256" key="2">
    <source>
        <dbReference type="ARBA" id="ARBA00022679"/>
    </source>
</evidence>
<dbReference type="SUPFAM" id="SSF51391">
    <property type="entry name" value="Thiamin phosphate synthase"/>
    <property type="match status" value="1"/>
</dbReference>
<dbReference type="GO" id="GO:0000287">
    <property type="term" value="F:magnesium ion binding"/>
    <property type="evidence" value="ECO:0007669"/>
    <property type="project" value="UniProtKB-UniRule"/>
</dbReference>
<dbReference type="InterPro" id="IPR022998">
    <property type="entry name" value="ThiamineP_synth_TenI"/>
</dbReference>
<dbReference type="InterPro" id="IPR036206">
    <property type="entry name" value="ThiamineP_synth_sf"/>
</dbReference>
<dbReference type="HAMAP" id="MF_00097">
    <property type="entry name" value="TMP_synthase"/>
    <property type="match status" value="1"/>
</dbReference>
<evidence type="ECO:0000259" key="12">
    <source>
        <dbReference type="Pfam" id="PF02581"/>
    </source>
</evidence>
<dbReference type="EMBL" id="CP003096">
    <property type="protein sequence ID" value="AER65918.1"/>
    <property type="molecule type" value="Genomic_DNA"/>
</dbReference>
<reference evidence="14" key="1">
    <citation type="submission" date="2011-10" db="EMBL/GenBank/DDBJ databases">
        <title>The complete genome of chromosome of Thermovirga lienii DSM 17291.</title>
        <authorList>
            <consortium name="US DOE Joint Genome Institute (JGI-PGF)"/>
            <person name="Lucas S."/>
            <person name="Copeland A."/>
            <person name="Lapidus A."/>
            <person name="Glavina del Rio T."/>
            <person name="Dalin E."/>
            <person name="Tice H."/>
            <person name="Bruce D."/>
            <person name="Goodwin L."/>
            <person name="Pitluck S."/>
            <person name="Peters L."/>
            <person name="Mikhailova N."/>
            <person name="Saunders E."/>
            <person name="Kyrpides N."/>
            <person name="Mavromatis K."/>
            <person name="Ivanova N."/>
            <person name="Last F.I."/>
            <person name="Brettin T."/>
            <person name="Detter J.C."/>
            <person name="Han C."/>
            <person name="Larimer F."/>
            <person name="Land M."/>
            <person name="Hauser L."/>
            <person name="Markowitz V."/>
            <person name="Cheng J.-F."/>
            <person name="Hugenholtz P."/>
            <person name="Woyke T."/>
            <person name="Wu D."/>
            <person name="Spring S."/>
            <person name="Schroeder M."/>
            <person name="Brambilla E.-M."/>
            <person name="Klenk H.-P."/>
            <person name="Eisen J.A."/>
        </authorList>
    </citation>
    <scope>NUCLEOTIDE SEQUENCE [LARGE SCALE GENOMIC DNA]</scope>
    <source>
        <strain evidence="14">ATCC BAA-1197 / DSM 17291 / Cas60314</strain>
    </source>
</reference>
<dbReference type="HOGENOM" id="CLU_018272_3_2_0"/>
<evidence type="ECO:0000256" key="4">
    <source>
        <dbReference type="ARBA" id="ARBA00022842"/>
    </source>
</evidence>
<feature type="domain" description="Thiamine phosphate synthase/TenI" evidence="12">
    <location>
        <begin position="11"/>
        <end position="190"/>
    </location>
</feature>
<accession>G7V689</accession>
<dbReference type="GO" id="GO:0009228">
    <property type="term" value="P:thiamine biosynthetic process"/>
    <property type="evidence" value="ECO:0007669"/>
    <property type="project" value="UniProtKB-KW"/>
</dbReference>
<dbReference type="PANTHER" id="PTHR20857:SF23">
    <property type="entry name" value="THIAMINE BIOSYNTHETIC BIFUNCTIONAL ENZYME"/>
    <property type="match status" value="1"/>
</dbReference>
<dbReference type="Gene3D" id="3.20.20.70">
    <property type="entry name" value="Aldolase class I"/>
    <property type="match status" value="1"/>
</dbReference>
<dbReference type="GO" id="GO:0004789">
    <property type="term" value="F:thiamine-phosphate diphosphorylase activity"/>
    <property type="evidence" value="ECO:0007669"/>
    <property type="project" value="UniProtKB-UniRule"/>
</dbReference>
<comment type="catalytic activity">
    <reaction evidence="7 9 10">
        <text>2-(2-carboxy-4-methylthiazol-5-yl)ethyl phosphate + 4-amino-2-methyl-5-(diphosphooxymethyl)pyrimidine + 2 H(+) = thiamine phosphate + CO2 + diphosphate</text>
        <dbReference type="Rhea" id="RHEA:47848"/>
        <dbReference type="ChEBI" id="CHEBI:15378"/>
        <dbReference type="ChEBI" id="CHEBI:16526"/>
        <dbReference type="ChEBI" id="CHEBI:33019"/>
        <dbReference type="ChEBI" id="CHEBI:37575"/>
        <dbReference type="ChEBI" id="CHEBI:57841"/>
        <dbReference type="ChEBI" id="CHEBI:62890"/>
        <dbReference type="EC" id="2.5.1.3"/>
    </reaction>
</comment>
<dbReference type="CDD" id="cd00564">
    <property type="entry name" value="TMP_TenI"/>
    <property type="match status" value="1"/>
</dbReference>
<evidence type="ECO:0000256" key="1">
    <source>
        <dbReference type="ARBA" id="ARBA00005165"/>
    </source>
</evidence>
<comment type="catalytic activity">
    <reaction evidence="6 9 10">
        <text>4-methyl-5-(2-phosphooxyethyl)-thiazole + 4-amino-2-methyl-5-(diphosphooxymethyl)pyrimidine + H(+) = thiamine phosphate + diphosphate</text>
        <dbReference type="Rhea" id="RHEA:22328"/>
        <dbReference type="ChEBI" id="CHEBI:15378"/>
        <dbReference type="ChEBI" id="CHEBI:33019"/>
        <dbReference type="ChEBI" id="CHEBI:37575"/>
        <dbReference type="ChEBI" id="CHEBI:57841"/>
        <dbReference type="ChEBI" id="CHEBI:58296"/>
        <dbReference type="EC" id="2.5.1.3"/>
    </reaction>
</comment>
<dbReference type="KEGG" id="tli:Tlie_0172"/>
<comment type="cofactor">
    <cofactor evidence="9">
        <name>Mg(2+)</name>
        <dbReference type="ChEBI" id="CHEBI:18420"/>
    </cofactor>
    <text evidence="9">Binds 1 Mg(2+) ion per subunit.</text>
</comment>
<comment type="catalytic activity">
    <reaction evidence="8 9 10">
        <text>2-[(2R,5Z)-2-carboxy-4-methylthiazol-5(2H)-ylidene]ethyl phosphate + 4-amino-2-methyl-5-(diphosphooxymethyl)pyrimidine + 2 H(+) = thiamine phosphate + CO2 + diphosphate</text>
        <dbReference type="Rhea" id="RHEA:47844"/>
        <dbReference type="ChEBI" id="CHEBI:15378"/>
        <dbReference type="ChEBI" id="CHEBI:16526"/>
        <dbReference type="ChEBI" id="CHEBI:33019"/>
        <dbReference type="ChEBI" id="CHEBI:37575"/>
        <dbReference type="ChEBI" id="CHEBI:57841"/>
        <dbReference type="ChEBI" id="CHEBI:62899"/>
        <dbReference type="EC" id="2.5.1.3"/>
    </reaction>
</comment>
<dbReference type="GO" id="GO:0005737">
    <property type="term" value="C:cytoplasm"/>
    <property type="evidence" value="ECO:0007669"/>
    <property type="project" value="TreeGrafter"/>
</dbReference>
<evidence type="ECO:0000313" key="14">
    <source>
        <dbReference type="Proteomes" id="UP000005868"/>
    </source>
</evidence>
<dbReference type="InterPro" id="IPR034291">
    <property type="entry name" value="TMP_synthase"/>
</dbReference>
<feature type="binding site" evidence="9">
    <location>
        <position position="73"/>
    </location>
    <ligand>
        <name>Mg(2+)</name>
        <dbReference type="ChEBI" id="CHEBI:18420"/>
    </ligand>
</feature>
<feature type="binding site" evidence="9">
    <location>
        <position position="140"/>
    </location>
    <ligand>
        <name>4-amino-2-methyl-5-(diphosphooxymethyl)pyrimidine</name>
        <dbReference type="ChEBI" id="CHEBI:57841"/>
    </ligand>
</feature>
<keyword evidence="5 9" id="KW-0784">Thiamine biosynthesis</keyword>
<comment type="function">
    <text evidence="9">Condenses 4-methyl-5-(beta-hydroxyethyl)thiazole monophosphate (THZ-P) and 2-methyl-4-amino-5-hydroxymethyl pyrimidine pyrophosphate (HMP-PP) to form thiamine monophosphate (TMP).</text>
</comment>
<dbReference type="eggNOG" id="COG0352">
    <property type="taxonomic scope" value="Bacteria"/>
</dbReference>
<dbReference type="Proteomes" id="UP000005868">
    <property type="component" value="Chromosome"/>
</dbReference>
<evidence type="ECO:0000256" key="6">
    <source>
        <dbReference type="ARBA" id="ARBA00047334"/>
    </source>
</evidence>
<dbReference type="Pfam" id="PF02581">
    <property type="entry name" value="TMP-TENI"/>
    <property type="match status" value="1"/>
</dbReference>
<keyword evidence="4 9" id="KW-0460">Magnesium</keyword>
<evidence type="ECO:0000313" key="13">
    <source>
        <dbReference type="EMBL" id="AER65918.1"/>
    </source>
</evidence>
<keyword evidence="14" id="KW-1185">Reference proteome</keyword>
<dbReference type="STRING" id="580340.Tlie_0172"/>
<comment type="pathway">
    <text evidence="1 9 11">Cofactor biosynthesis; thiamine diphosphate biosynthesis; thiamine phosphate from 4-amino-2-methyl-5-diphosphomethylpyrimidine and 4-methyl-5-(2-phosphoethyl)-thiazole: step 1/1.</text>
</comment>
<reference evidence="13 14" key="2">
    <citation type="journal article" date="2012" name="Stand. Genomic Sci.">
        <title>Genome sequence of the moderately thermophilic, amino-acid-degrading and sulfur-reducing bacterium Thermovirga lienii type strain (Cas60314(T)).</title>
        <authorList>
            <person name="Goker M."/>
            <person name="Saunders E."/>
            <person name="Lapidus A."/>
            <person name="Nolan M."/>
            <person name="Lucas S."/>
            <person name="Hammon N."/>
            <person name="Deshpande S."/>
            <person name="Cheng J.F."/>
            <person name="Han C."/>
            <person name="Tapia R."/>
            <person name="Goodwin L.A."/>
            <person name="Pitluck S."/>
            <person name="Liolios K."/>
            <person name="Mavromatis K."/>
            <person name="Pagani I."/>
            <person name="Ivanova N."/>
            <person name="Mikhailova N."/>
            <person name="Pati A."/>
            <person name="Chen A."/>
            <person name="Palaniappan K."/>
            <person name="Land M."/>
            <person name="Chang Y.J."/>
            <person name="Jeffries C.D."/>
            <person name="Brambilla E.M."/>
            <person name="Rohde M."/>
            <person name="Spring S."/>
            <person name="Detter J.C."/>
            <person name="Woyke T."/>
            <person name="Bristow J."/>
            <person name="Eisen J.A."/>
            <person name="Markowitz V."/>
            <person name="Hugenholtz P."/>
            <person name="Kyrpides N.C."/>
            <person name="Klenk H.P."/>
        </authorList>
    </citation>
    <scope>NUCLEOTIDE SEQUENCE [LARGE SCALE GENOMIC DNA]</scope>
    <source>
        <strain evidence="14">ATCC BAA-1197 / DSM 17291 / Cas60314</strain>
    </source>
</reference>
<sequence length="212" mass="22669">MTDLAKRLRLYVIPDLSSGRGLPLEEQAKAALEGGATAIQLRCKDATSKELYRYALAFRHLADEYGALFIVNDRLDIALAAKADGVHLGKDDLPVRVARELAPEGFIIGATARTPQRAIEAQKEGASYLGVGAIYPTKTKKDTVVIGLDGLNNIVEKVSIPCVAIGGITIKDVKEVIKTGACGVAVSSAIFGTQNPTETTRRFKAELEGFNN</sequence>
<evidence type="ECO:0000256" key="10">
    <source>
        <dbReference type="RuleBase" id="RU003826"/>
    </source>
</evidence>
<name>G7V689_THELD</name>
<protein>
    <recommendedName>
        <fullName evidence="9">Thiamine-phosphate synthase</fullName>
        <shortName evidence="9">TP synthase</shortName>
        <shortName evidence="9">TPS</shortName>
        <ecNumber evidence="9">2.5.1.3</ecNumber>
    </recommendedName>
    <alternativeName>
        <fullName evidence="9">Thiamine-phosphate pyrophosphorylase</fullName>
        <shortName evidence="9">TMP pyrophosphorylase</shortName>
        <shortName evidence="9">TMP-PPase</shortName>
    </alternativeName>
</protein>
<dbReference type="UniPathway" id="UPA00060">
    <property type="reaction ID" value="UER00141"/>
</dbReference>
<feature type="binding site" evidence="9">
    <location>
        <position position="72"/>
    </location>
    <ligand>
        <name>4-amino-2-methyl-5-(diphosphooxymethyl)pyrimidine</name>
        <dbReference type="ChEBI" id="CHEBI:57841"/>
    </ligand>
</feature>
<feature type="binding site" evidence="9">
    <location>
        <begin position="40"/>
        <end position="44"/>
    </location>
    <ligand>
        <name>4-amino-2-methyl-5-(diphosphooxymethyl)pyrimidine</name>
        <dbReference type="ChEBI" id="CHEBI:57841"/>
    </ligand>
</feature>
<comment type="similarity">
    <text evidence="9 10">Belongs to the thiamine-phosphate synthase family.</text>
</comment>
<keyword evidence="3 9" id="KW-0479">Metal-binding</keyword>
<dbReference type="FunFam" id="3.20.20.70:FF:000096">
    <property type="entry name" value="Thiamine-phosphate synthase"/>
    <property type="match status" value="1"/>
</dbReference>
<dbReference type="AlphaFoldDB" id="G7V689"/>
<keyword evidence="2 9" id="KW-0808">Transferase</keyword>
<dbReference type="NCBIfam" id="TIGR00693">
    <property type="entry name" value="thiE"/>
    <property type="match status" value="1"/>
</dbReference>
<gene>
    <name evidence="9" type="primary">thiE</name>
    <name evidence="13" type="ordered locus">Tlie_0172</name>
</gene>
<organism evidence="13 14">
    <name type="scientific">Thermovirga lienii (strain ATCC BAA-1197 / DSM 17291 / Cas60314)</name>
    <dbReference type="NCBI Taxonomy" id="580340"/>
    <lineage>
        <taxon>Bacteria</taxon>
        <taxon>Thermotogati</taxon>
        <taxon>Synergistota</taxon>
        <taxon>Synergistia</taxon>
        <taxon>Synergistales</taxon>
        <taxon>Thermovirgaceae</taxon>
        <taxon>Thermovirga</taxon>
    </lineage>
</organism>
<feature type="binding site" evidence="9">
    <location>
        <begin position="137"/>
        <end position="139"/>
    </location>
    <ligand>
        <name>2-[(2R,5Z)-2-carboxy-4-methylthiazol-5(2H)-ylidene]ethyl phosphate</name>
        <dbReference type="ChEBI" id="CHEBI:62899"/>
    </ligand>
</feature>
<comment type="caution">
    <text evidence="9">Lacks conserved residue(s) required for the propagation of feature annotation.</text>
</comment>
<evidence type="ECO:0000256" key="5">
    <source>
        <dbReference type="ARBA" id="ARBA00022977"/>
    </source>
</evidence>
<evidence type="ECO:0000256" key="3">
    <source>
        <dbReference type="ARBA" id="ARBA00022723"/>
    </source>
</evidence>
<feature type="binding site" evidence="9">
    <location>
        <position position="111"/>
    </location>
    <ligand>
        <name>4-amino-2-methyl-5-(diphosphooxymethyl)pyrimidine</name>
        <dbReference type="ChEBI" id="CHEBI:57841"/>
    </ligand>
</feature>
<feature type="binding site" evidence="9">
    <location>
        <position position="167"/>
    </location>
    <ligand>
        <name>2-[(2R,5Z)-2-carboxy-4-methylthiazol-5(2H)-ylidene]ethyl phosphate</name>
        <dbReference type="ChEBI" id="CHEBI:62899"/>
    </ligand>
</feature>
<dbReference type="EC" id="2.5.1.3" evidence="9"/>
<dbReference type="OrthoDB" id="9812206at2"/>
<proteinExistence type="inferred from homology"/>
<evidence type="ECO:0000256" key="8">
    <source>
        <dbReference type="ARBA" id="ARBA00047883"/>
    </source>
</evidence>
<dbReference type="GO" id="GO:0009229">
    <property type="term" value="P:thiamine diphosphate biosynthetic process"/>
    <property type="evidence" value="ECO:0007669"/>
    <property type="project" value="UniProtKB-UniRule"/>
</dbReference>
<evidence type="ECO:0000256" key="7">
    <source>
        <dbReference type="ARBA" id="ARBA00047851"/>
    </source>
</evidence>
<feature type="binding site" evidence="9">
    <location>
        <position position="92"/>
    </location>
    <ligand>
        <name>Mg(2+)</name>
        <dbReference type="ChEBI" id="CHEBI:18420"/>
    </ligand>
</feature>
<dbReference type="InterPro" id="IPR013785">
    <property type="entry name" value="Aldolase_TIM"/>
</dbReference>
<dbReference type="PANTHER" id="PTHR20857">
    <property type="entry name" value="THIAMINE-PHOSPHATE PYROPHOSPHORYLASE"/>
    <property type="match status" value="1"/>
</dbReference>
<evidence type="ECO:0000256" key="9">
    <source>
        <dbReference type="HAMAP-Rule" id="MF_00097"/>
    </source>
</evidence>
<evidence type="ECO:0000256" key="11">
    <source>
        <dbReference type="RuleBase" id="RU004253"/>
    </source>
</evidence>